<evidence type="ECO:0000313" key="2">
    <source>
        <dbReference type="EMBL" id="KAA8590059.1"/>
    </source>
</evidence>
<organism evidence="2 3">
    <name type="scientific">Etheostoma spectabile</name>
    <name type="common">orangethroat darter</name>
    <dbReference type="NCBI Taxonomy" id="54343"/>
    <lineage>
        <taxon>Eukaryota</taxon>
        <taxon>Metazoa</taxon>
        <taxon>Chordata</taxon>
        <taxon>Craniata</taxon>
        <taxon>Vertebrata</taxon>
        <taxon>Euteleostomi</taxon>
        <taxon>Actinopterygii</taxon>
        <taxon>Neopterygii</taxon>
        <taxon>Teleostei</taxon>
        <taxon>Neoteleostei</taxon>
        <taxon>Acanthomorphata</taxon>
        <taxon>Eupercaria</taxon>
        <taxon>Perciformes</taxon>
        <taxon>Percoidei</taxon>
        <taxon>Percidae</taxon>
        <taxon>Etheostomatinae</taxon>
        <taxon>Etheostoma</taxon>
    </lineage>
</organism>
<sequence>MPTFVLPTNGEVAGQPHIYPRLTCTGSIRRCGLVYYFGYMGCTCQWNLGVSPSGHFSTAGLIGSSFLMSVVTLLFVKETSHSHVE</sequence>
<keyword evidence="3" id="KW-1185">Reference proteome</keyword>
<protein>
    <submittedName>
        <fullName evidence="2">Uncharacterized protein</fullName>
    </submittedName>
</protein>
<dbReference type="Proteomes" id="UP000327493">
    <property type="component" value="Chromosome 8"/>
</dbReference>
<gene>
    <name evidence="2" type="ORF">FQN60_013993</name>
</gene>
<accession>A0A5J5D991</accession>
<dbReference type="EMBL" id="VOFY01000008">
    <property type="protein sequence ID" value="KAA8590059.1"/>
    <property type="molecule type" value="Genomic_DNA"/>
</dbReference>
<keyword evidence="1" id="KW-0812">Transmembrane</keyword>
<name>A0A5J5D991_9PERO</name>
<evidence type="ECO:0000313" key="3">
    <source>
        <dbReference type="Proteomes" id="UP000327493"/>
    </source>
</evidence>
<feature type="transmembrane region" description="Helical" evidence="1">
    <location>
        <begin position="56"/>
        <end position="76"/>
    </location>
</feature>
<keyword evidence="1" id="KW-0472">Membrane</keyword>
<dbReference type="AlphaFoldDB" id="A0A5J5D991"/>
<comment type="caution">
    <text evidence="2">The sequence shown here is derived from an EMBL/GenBank/DDBJ whole genome shotgun (WGS) entry which is preliminary data.</text>
</comment>
<reference evidence="2 3" key="1">
    <citation type="submission" date="2019-08" db="EMBL/GenBank/DDBJ databases">
        <title>A chromosome-level genome assembly, high-density linkage maps, and genome scans reveal the genomic architecture of hybrid incompatibilities underlying speciation via character displacement in darters (Percidae: Etheostominae).</title>
        <authorList>
            <person name="Moran R.L."/>
            <person name="Catchen J.M."/>
            <person name="Fuller R.C."/>
        </authorList>
    </citation>
    <scope>NUCLEOTIDE SEQUENCE [LARGE SCALE GENOMIC DNA]</scope>
    <source>
        <strain evidence="2">EspeVRDwgs_2016</strain>
        <tissue evidence="2">Muscle</tissue>
    </source>
</reference>
<keyword evidence="1" id="KW-1133">Transmembrane helix</keyword>
<proteinExistence type="predicted"/>
<evidence type="ECO:0000256" key="1">
    <source>
        <dbReference type="SAM" id="Phobius"/>
    </source>
</evidence>